<keyword evidence="7" id="KW-1185">Reference proteome</keyword>
<evidence type="ECO:0000313" key="7">
    <source>
        <dbReference type="Proteomes" id="UP000184550"/>
    </source>
</evidence>
<dbReference type="PANTHER" id="PTHR46193:SF18">
    <property type="entry name" value="HEXITOL PHOSPHATASE B"/>
    <property type="match status" value="1"/>
</dbReference>
<dbReference type="InterPro" id="IPR023214">
    <property type="entry name" value="HAD_sf"/>
</dbReference>
<dbReference type="PRINTS" id="PR00413">
    <property type="entry name" value="HADHALOGNASE"/>
</dbReference>
<dbReference type="EMBL" id="CZCU02000155">
    <property type="protein sequence ID" value="VXD23306.1"/>
    <property type="molecule type" value="Genomic_DNA"/>
</dbReference>
<dbReference type="GO" id="GO:0046872">
    <property type="term" value="F:metal ion binding"/>
    <property type="evidence" value="ECO:0007669"/>
    <property type="project" value="UniProtKB-KW"/>
</dbReference>
<keyword evidence="6" id="KW-0378">Hydrolase</keyword>
<evidence type="ECO:0000313" key="6">
    <source>
        <dbReference type="EMBL" id="VXD23306.1"/>
    </source>
</evidence>
<dbReference type="InterPro" id="IPR036412">
    <property type="entry name" value="HAD-like_sf"/>
</dbReference>
<dbReference type="RefSeq" id="WP_083625455.1">
    <property type="nucleotide sequence ID" value="NZ_LR734879.1"/>
</dbReference>
<comment type="caution">
    <text evidence="6">The sequence shown here is derived from an EMBL/GenBank/DDBJ whole genome shotgun (WGS) entry which is preliminary data.</text>
</comment>
<dbReference type="SFLD" id="SFLDG01135">
    <property type="entry name" value="C1.5.6:_HAD__Beta-PGM__Phospha"/>
    <property type="match status" value="1"/>
</dbReference>
<proteinExistence type="inferred from homology"/>
<gene>
    <name evidence="6" type="ORF">PL8927_780013</name>
</gene>
<comment type="cofactor">
    <cofactor evidence="1">
        <name>Mg(2+)</name>
        <dbReference type="ChEBI" id="CHEBI:18420"/>
    </cofactor>
</comment>
<dbReference type="InterPro" id="IPR041492">
    <property type="entry name" value="HAD_2"/>
</dbReference>
<evidence type="ECO:0000256" key="2">
    <source>
        <dbReference type="ARBA" id="ARBA00006171"/>
    </source>
</evidence>
<dbReference type="OrthoDB" id="9797743at2"/>
<dbReference type="Pfam" id="PF13419">
    <property type="entry name" value="HAD_2"/>
    <property type="match status" value="1"/>
</dbReference>
<keyword evidence="4" id="KW-0460">Magnesium</keyword>
<dbReference type="InterPro" id="IPR023198">
    <property type="entry name" value="PGP-like_dom2"/>
</dbReference>
<protein>
    <submittedName>
        <fullName evidence="6">HAD-superfamily hydrolase subfamily IA variant 3</fullName>
    </submittedName>
</protein>
<dbReference type="Gene3D" id="3.40.50.1000">
    <property type="entry name" value="HAD superfamily/HAD-like"/>
    <property type="match status" value="1"/>
</dbReference>
<dbReference type="SFLD" id="SFLDS00003">
    <property type="entry name" value="Haloacid_Dehalogenase"/>
    <property type="match status" value="1"/>
</dbReference>
<evidence type="ECO:0000256" key="3">
    <source>
        <dbReference type="ARBA" id="ARBA00022723"/>
    </source>
</evidence>
<evidence type="ECO:0000256" key="5">
    <source>
        <dbReference type="ARBA" id="ARBA00023277"/>
    </source>
</evidence>
<dbReference type="NCBIfam" id="TIGR01549">
    <property type="entry name" value="HAD-SF-IA-v1"/>
    <property type="match status" value="1"/>
</dbReference>
<dbReference type="InterPro" id="IPR006439">
    <property type="entry name" value="HAD-SF_hydro_IA"/>
</dbReference>
<dbReference type="AlphaFoldDB" id="A0A7Z9BW01"/>
<comment type="similarity">
    <text evidence="2">Belongs to the HAD-like hydrolase superfamily. CbbY/CbbZ/Gph/YieH family.</text>
</comment>
<evidence type="ECO:0000256" key="4">
    <source>
        <dbReference type="ARBA" id="ARBA00022842"/>
    </source>
</evidence>
<dbReference type="InterPro" id="IPR051600">
    <property type="entry name" value="Beta-PGM-like"/>
</dbReference>
<accession>A0A7Z9BW01</accession>
<dbReference type="NCBIfam" id="TIGR01509">
    <property type="entry name" value="HAD-SF-IA-v3"/>
    <property type="match status" value="1"/>
</dbReference>
<evidence type="ECO:0000256" key="1">
    <source>
        <dbReference type="ARBA" id="ARBA00001946"/>
    </source>
</evidence>
<organism evidence="6 7">
    <name type="scientific">Planktothrix serta PCC 8927</name>
    <dbReference type="NCBI Taxonomy" id="671068"/>
    <lineage>
        <taxon>Bacteria</taxon>
        <taxon>Bacillati</taxon>
        <taxon>Cyanobacteriota</taxon>
        <taxon>Cyanophyceae</taxon>
        <taxon>Oscillatoriophycideae</taxon>
        <taxon>Oscillatoriales</taxon>
        <taxon>Microcoleaceae</taxon>
        <taxon>Planktothrix</taxon>
    </lineage>
</organism>
<dbReference type="GO" id="GO:0016787">
    <property type="term" value="F:hydrolase activity"/>
    <property type="evidence" value="ECO:0007669"/>
    <property type="project" value="UniProtKB-KW"/>
</dbReference>
<dbReference type="SUPFAM" id="SSF56784">
    <property type="entry name" value="HAD-like"/>
    <property type="match status" value="1"/>
</dbReference>
<keyword evidence="3" id="KW-0479">Metal-binding</keyword>
<reference evidence="6" key="1">
    <citation type="submission" date="2019-10" db="EMBL/GenBank/DDBJ databases">
        <authorList>
            <consortium name="Genoscope - CEA"/>
            <person name="William W."/>
        </authorList>
    </citation>
    <scope>NUCLEOTIDE SEQUENCE [LARGE SCALE GENOMIC DNA]</scope>
    <source>
        <strain evidence="6">BBR_PRJEB10992</strain>
    </source>
</reference>
<dbReference type="Proteomes" id="UP000184550">
    <property type="component" value="Unassembled WGS sequence"/>
</dbReference>
<dbReference type="SFLD" id="SFLDG01129">
    <property type="entry name" value="C1.5:_HAD__Beta-PGM__Phosphata"/>
    <property type="match status" value="1"/>
</dbReference>
<dbReference type="PANTHER" id="PTHR46193">
    <property type="entry name" value="6-PHOSPHOGLUCONATE PHOSPHATASE"/>
    <property type="match status" value="1"/>
</dbReference>
<dbReference type="CDD" id="cd07505">
    <property type="entry name" value="HAD_BPGM-like"/>
    <property type="match status" value="1"/>
</dbReference>
<sequence>MIKAILFDLDGTLANTDVLHYQTWANVLKQHKIDINPSFYKTHISGRTNSEIVQDLFPQFSEEEGIKLADLKESQFRELAINLEPLAGLNEFLSWIKKQSYKTGLVTNAPRENTDFMLKTLNLSDYFDSVVLSDEIGIGKPDPAPYQYCLDQLNIVAEEAIAFEDSPSGIRSAVTAKIETLGVASTHDPKILTDLGVAFVIEDFKSSTLWEYFQKIGETPNFVEV</sequence>
<keyword evidence="5" id="KW-0119">Carbohydrate metabolism</keyword>
<dbReference type="Gene3D" id="1.10.150.240">
    <property type="entry name" value="Putative phosphatase, domain 2"/>
    <property type="match status" value="1"/>
</dbReference>
<name>A0A7Z9BW01_9CYAN</name>